<sequence>MALDKPAYLAAHFNIESLPASVQGKLPSSGTHPLPFKVLTIVGSMVGHVGATTLQGNFQTTMINAKDTGVVQQVSELSSNGIPSAATYSLSYLNLYTLKQETAVYSQRVAPLPILVHGVDNNQFVFDKPREGATYTTTFTSGTTVQIMNFRDMVRTCHAGHYYPASKVTPGLSGQAIDLDCDESKDGIIQNKSRHTYLTEYGVGVVRSMATASAKFEWSYTEFEKDGEHSPGTAVKPSNDKPA</sequence>
<keyword evidence="2" id="KW-1185">Reference proteome</keyword>
<dbReference type="RefSeq" id="WP_047847166.1">
    <property type="nucleotide sequence ID" value="NZ_AEJF01000088.1"/>
</dbReference>
<accession>A0A0J1CYJ5</accession>
<dbReference type="EMBL" id="AEJF01000088">
    <property type="protein sequence ID" value="KLU25602.1"/>
    <property type="molecule type" value="Genomic_DNA"/>
</dbReference>
<protein>
    <submittedName>
        <fullName evidence="1">Uncharacterized protein</fullName>
    </submittedName>
</protein>
<reference evidence="1 2" key="1">
    <citation type="journal article" date="2015" name="Genome Announc.">
        <title>Draft Genome Sequence of Burkholderia sp. Strain PML1(12), an Ectomycorrhizosphere-Inhabiting Bacterium with Effective Mineral-Weathering Ability.</title>
        <authorList>
            <person name="Uroz S."/>
            <person name="Oger P."/>
        </authorList>
    </citation>
    <scope>NUCLEOTIDE SEQUENCE [LARGE SCALE GENOMIC DNA]</scope>
    <source>
        <strain evidence="2">PML1(12)</strain>
    </source>
</reference>
<proteinExistence type="predicted"/>
<dbReference type="OrthoDB" id="9071914at2"/>
<dbReference type="Proteomes" id="UP000035963">
    <property type="component" value="Unassembled WGS sequence"/>
</dbReference>
<dbReference type="AlphaFoldDB" id="A0A0J1CYJ5"/>
<dbReference type="PATRIC" id="fig|908627.4.peg.3014"/>
<evidence type="ECO:0000313" key="2">
    <source>
        <dbReference type="Proteomes" id="UP000035963"/>
    </source>
</evidence>
<organism evidence="1 2">
    <name type="scientific">Caballeronia mineralivorans PML1(12)</name>
    <dbReference type="NCBI Taxonomy" id="908627"/>
    <lineage>
        <taxon>Bacteria</taxon>
        <taxon>Pseudomonadati</taxon>
        <taxon>Pseudomonadota</taxon>
        <taxon>Betaproteobacteria</taxon>
        <taxon>Burkholderiales</taxon>
        <taxon>Burkholderiaceae</taxon>
        <taxon>Caballeronia</taxon>
    </lineage>
</organism>
<comment type="caution">
    <text evidence="1">The sequence shown here is derived from an EMBL/GenBank/DDBJ whole genome shotgun (WGS) entry which is preliminary data.</text>
</comment>
<gene>
    <name evidence="1" type="ORF">EOS_13525</name>
</gene>
<name>A0A0J1CYJ5_9BURK</name>
<evidence type="ECO:0000313" key="1">
    <source>
        <dbReference type="EMBL" id="KLU25602.1"/>
    </source>
</evidence>